<evidence type="ECO:0000313" key="1">
    <source>
        <dbReference type="EMBL" id="AWP12529.1"/>
    </source>
</evidence>
<sequence>MRPVPKHRWLMQVYAQDVLQRLDEVKAAITSQYGRILKWIRPKRWLESLPDIAMAPLPGQPTSEMSMDSHCIFMWDEVLKMANLAELETERKQPSQADVLRFISRSELAFDGAAGRDTLGVPFINSARMNEI</sequence>
<keyword evidence="2" id="KW-1185">Reference proteome</keyword>
<proteinExistence type="predicted"/>
<dbReference type="AlphaFoldDB" id="A0A2U9CA70"/>
<evidence type="ECO:0000313" key="2">
    <source>
        <dbReference type="Proteomes" id="UP000246464"/>
    </source>
</evidence>
<accession>A0A2U9CA70</accession>
<reference evidence="1 2" key="1">
    <citation type="submission" date="2017-12" db="EMBL/GenBank/DDBJ databases">
        <title>Integrating genomic resources of turbot (Scophthalmus maximus) in depth evaluation of genetic and physical mapping variation across individuals.</title>
        <authorList>
            <person name="Martinez P."/>
        </authorList>
    </citation>
    <scope>NUCLEOTIDE SEQUENCE [LARGE SCALE GENOMIC DNA]</scope>
</reference>
<dbReference type="EMBL" id="CP026255">
    <property type="protein sequence ID" value="AWP12529.1"/>
    <property type="molecule type" value="Genomic_DNA"/>
</dbReference>
<organism evidence="1 2">
    <name type="scientific">Scophthalmus maximus</name>
    <name type="common">Turbot</name>
    <name type="synonym">Psetta maxima</name>
    <dbReference type="NCBI Taxonomy" id="52904"/>
    <lineage>
        <taxon>Eukaryota</taxon>
        <taxon>Metazoa</taxon>
        <taxon>Chordata</taxon>
        <taxon>Craniata</taxon>
        <taxon>Vertebrata</taxon>
        <taxon>Euteleostomi</taxon>
        <taxon>Actinopterygii</taxon>
        <taxon>Neopterygii</taxon>
        <taxon>Teleostei</taxon>
        <taxon>Neoteleostei</taxon>
        <taxon>Acanthomorphata</taxon>
        <taxon>Carangaria</taxon>
        <taxon>Pleuronectiformes</taxon>
        <taxon>Pleuronectoidei</taxon>
        <taxon>Scophthalmidae</taxon>
        <taxon>Scophthalmus</taxon>
    </lineage>
</organism>
<dbReference type="Proteomes" id="UP000246464">
    <property type="component" value="Chromosome 13"/>
</dbReference>
<name>A0A2U9CA70_SCOMX</name>
<protein>
    <submittedName>
        <fullName evidence="1">Uncharacterized protein</fullName>
    </submittedName>
</protein>
<gene>
    <name evidence="1" type="ORF">SMAX5B_015351</name>
</gene>